<proteinExistence type="predicted"/>
<gene>
    <name evidence="1" type="ORF">SEA_BILLNYE_181</name>
</gene>
<evidence type="ECO:0000313" key="2">
    <source>
        <dbReference type="Proteomes" id="UP000241925"/>
    </source>
</evidence>
<accession>A0A2L1IW60</accession>
<organism evidence="1 2">
    <name type="scientific">Streptomyces phage BillNye</name>
    <dbReference type="NCBI Taxonomy" id="2079426"/>
    <lineage>
        <taxon>Viruses</taxon>
        <taxon>Duplodnaviria</taxon>
        <taxon>Heunggongvirae</taxon>
        <taxon>Uroviricota</taxon>
        <taxon>Caudoviricetes</taxon>
        <taxon>Stanwilliamsviridae</taxon>
        <taxon>Loccivirinae</taxon>
        <taxon>Wilnyevirus</taxon>
        <taxon>Wilnyevirus billnye</taxon>
    </lineage>
</organism>
<reference evidence="1 2" key="1">
    <citation type="submission" date="2018-01" db="EMBL/GenBank/DDBJ databases">
        <authorList>
            <person name="Grinwald M.F."/>
            <person name="Tasoff P."/>
            <person name="Simpson K.F."/>
            <person name="Vasser A."/>
            <person name="Shaffer C.D."/>
            <person name="Weston-Hafer K.A."/>
            <person name="Russell D.A."/>
            <person name="Pope W.H."/>
            <person name="Jacobs-Sera D."/>
            <person name="Hendrix R.W."/>
            <person name="Hatfull G.F."/>
        </authorList>
    </citation>
    <scope>NUCLEOTIDE SEQUENCE [LARGE SCALE GENOMIC DNA]</scope>
</reference>
<sequence>MSFTVQELEDWLNDEDGISGFYWDDLDGGYTEYDSPFGRITWVETESNYDEVNHLKLVFKVGDRFFLKHGYYESWAGGAWDGNLYEVRPREVMVTKYEALNPCAEVAAPGY</sequence>
<dbReference type="Proteomes" id="UP000241925">
    <property type="component" value="Segment"/>
</dbReference>
<name>A0A2L1IW60_9CAUD</name>
<protein>
    <submittedName>
        <fullName evidence="1">Uncharacterized protein</fullName>
    </submittedName>
</protein>
<dbReference type="EMBL" id="MG757153">
    <property type="protein sequence ID" value="AVD99353.1"/>
    <property type="molecule type" value="Genomic_DNA"/>
</dbReference>
<evidence type="ECO:0000313" key="1">
    <source>
        <dbReference type="EMBL" id="AVD99353.1"/>
    </source>
</evidence>
<keyword evidence="2" id="KW-1185">Reference proteome</keyword>